<organism evidence="2 3">
    <name type="scientific">Antarcticimicrobium sediminis</name>
    <dbReference type="NCBI Taxonomy" id="2546227"/>
    <lineage>
        <taxon>Bacteria</taxon>
        <taxon>Pseudomonadati</taxon>
        <taxon>Pseudomonadota</taxon>
        <taxon>Alphaproteobacteria</taxon>
        <taxon>Rhodobacterales</taxon>
        <taxon>Paracoccaceae</taxon>
        <taxon>Antarcticimicrobium</taxon>
    </lineage>
</organism>
<dbReference type="InterPro" id="IPR036890">
    <property type="entry name" value="HATPase_C_sf"/>
</dbReference>
<reference evidence="2 3" key="1">
    <citation type="submission" date="2019-03" db="EMBL/GenBank/DDBJ databases">
        <authorList>
            <person name="Zhang S."/>
        </authorList>
    </citation>
    <scope>NUCLEOTIDE SEQUENCE [LARGE SCALE GENOMIC DNA]</scope>
    <source>
        <strain evidence="2 3">S4J41</strain>
    </source>
</reference>
<proteinExistence type="predicted"/>
<evidence type="ECO:0000259" key="1">
    <source>
        <dbReference type="Pfam" id="PF10090"/>
    </source>
</evidence>
<dbReference type="RefSeq" id="WP_132831267.1">
    <property type="nucleotide sequence ID" value="NZ_SMFP01000019.1"/>
</dbReference>
<dbReference type="Gene3D" id="3.30.565.10">
    <property type="entry name" value="Histidine kinase-like ATPase, C-terminal domain"/>
    <property type="match status" value="1"/>
</dbReference>
<gene>
    <name evidence="2" type="ORF">E1B25_19570</name>
</gene>
<dbReference type="EMBL" id="SMFP01000019">
    <property type="protein sequence ID" value="TDE34529.1"/>
    <property type="molecule type" value="Genomic_DNA"/>
</dbReference>
<sequence length="206" mass="21639">MENPSQVNPKDDAPDMSALIASRICHDLIGPIGAIVNGMELLELVGGASGPEHDLIAQSANSASARLRFFRIAFGAVGEQVIGQADIKTLLQDIGCDGRLRITWHPEGGQTRGLVKLAFLSLLCCEAALPRGGQVDVIEADGAWTVTASGTPIAVDPALWDWLTGAGKTAALIPAKVQFALLPLAATQMGRTLRPKHDAAGLTLRF</sequence>
<comment type="caution">
    <text evidence="2">The sequence shown here is derived from an EMBL/GenBank/DDBJ whole genome shotgun (WGS) entry which is preliminary data.</text>
</comment>
<accession>A0A4R5EJ34</accession>
<dbReference type="Proteomes" id="UP000294662">
    <property type="component" value="Unassembled WGS sequence"/>
</dbReference>
<evidence type="ECO:0000313" key="3">
    <source>
        <dbReference type="Proteomes" id="UP000294662"/>
    </source>
</evidence>
<dbReference type="AlphaFoldDB" id="A0A4R5EJ34"/>
<dbReference type="GO" id="GO:0016740">
    <property type="term" value="F:transferase activity"/>
    <property type="evidence" value="ECO:0007669"/>
    <property type="project" value="UniProtKB-KW"/>
</dbReference>
<dbReference type="OrthoDB" id="9803702at2"/>
<feature type="domain" description="Histidine phosphotransferase ChpT C-terminal" evidence="1">
    <location>
        <begin position="85"/>
        <end position="199"/>
    </location>
</feature>
<name>A0A4R5EJ34_9RHOB</name>
<protein>
    <submittedName>
        <fullName evidence="2">Histidine phosphotransferase</fullName>
    </submittedName>
</protein>
<keyword evidence="2" id="KW-0808">Transferase</keyword>
<dbReference type="Gene3D" id="1.10.287.130">
    <property type="match status" value="1"/>
</dbReference>
<dbReference type="Pfam" id="PF10090">
    <property type="entry name" value="HPTransfase"/>
    <property type="match status" value="1"/>
</dbReference>
<dbReference type="InterPro" id="IPR018762">
    <property type="entry name" value="ChpT_C"/>
</dbReference>
<keyword evidence="3" id="KW-1185">Reference proteome</keyword>
<evidence type="ECO:0000313" key="2">
    <source>
        <dbReference type="EMBL" id="TDE34529.1"/>
    </source>
</evidence>